<dbReference type="AlphaFoldDB" id="A0A4R1B6C3"/>
<comment type="catalytic activity">
    <reaction evidence="5">
        <text>phosphoenolpyruvate + GTP + H(+) = enolpyruvoyl-2-diphospho-5'-guanosine + diphosphate</text>
        <dbReference type="Rhea" id="RHEA:30519"/>
        <dbReference type="ChEBI" id="CHEBI:15378"/>
        <dbReference type="ChEBI" id="CHEBI:33019"/>
        <dbReference type="ChEBI" id="CHEBI:37565"/>
        <dbReference type="ChEBI" id="CHEBI:58702"/>
        <dbReference type="ChEBI" id="CHEBI:143701"/>
        <dbReference type="EC" id="2.7.7.105"/>
    </reaction>
</comment>
<evidence type="ECO:0000313" key="6">
    <source>
        <dbReference type="EMBL" id="TCJ13210.1"/>
    </source>
</evidence>
<evidence type="ECO:0000313" key="7">
    <source>
        <dbReference type="Proteomes" id="UP000295244"/>
    </source>
</evidence>
<dbReference type="EMBL" id="SKBU01000041">
    <property type="protein sequence ID" value="TCJ13210.1"/>
    <property type="molecule type" value="Genomic_DNA"/>
</dbReference>
<dbReference type="GO" id="GO:0052645">
    <property type="term" value="P:F420-0 metabolic process"/>
    <property type="evidence" value="ECO:0007669"/>
    <property type="project" value="UniProtKB-UniRule"/>
</dbReference>
<dbReference type="GO" id="GO:0043814">
    <property type="term" value="F:phospholactate guanylyltransferase activity"/>
    <property type="evidence" value="ECO:0007669"/>
    <property type="project" value="InterPro"/>
</dbReference>
<proteinExistence type="inferred from homology"/>
<dbReference type="GO" id="GO:0005525">
    <property type="term" value="F:GTP binding"/>
    <property type="evidence" value="ECO:0007669"/>
    <property type="project" value="UniProtKB-KW"/>
</dbReference>
<feature type="binding site" evidence="5">
    <location>
        <position position="160"/>
    </location>
    <ligand>
        <name>phosphoenolpyruvate</name>
        <dbReference type="ChEBI" id="CHEBI:58702"/>
    </ligand>
</feature>
<keyword evidence="1 5" id="KW-0808">Transferase</keyword>
<evidence type="ECO:0000256" key="4">
    <source>
        <dbReference type="ARBA" id="ARBA00023134"/>
    </source>
</evidence>
<sequence length="204" mass="21119">MRGDRGLVRLFAAVPVRGLGSSKSRLGPVLAPGEREALVARMLGGVISALRESGCAEVCVVSPDPRALKLAGRAGARPLRQRGAGLNPALEEARRQALKAGAQTLLALPADLPLLGAGDVRELLAAGSACAISPDATDSGTNALLLRPPDALPFRFGPGSFRAHLEEAAARGVELRVCRTPGLAFDLDTPADLARLRGLKRAIS</sequence>
<reference evidence="6 7" key="1">
    <citation type="submission" date="2019-03" db="EMBL/GenBank/DDBJ databases">
        <title>Whole genome sequence of a novel Rubrobacter taiwanensis strain, isolated from Yellowstone National Park.</title>
        <authorList>
            <person name="Freed S."/>
            <person name="Ramaley R.F."/>
            <person name="Kyndt J.A."/>
        </authorList>
    </citation>
    <scope>NUCLEOTIDE SEQUENCE [LARGE SCALE GENOMIC DNA]</scope>
    <source>
        <strain evidence="6 7">Yellowstone</strain>
    </source>
</reference>
<evidence type="ECO:0000256" key="2">
    <source>
        <dbReference type="ARBA" id="ARBA00022695"/>
    </source>
</evidence>
<dbReference type="UniPathway" id="UPA00071"/>
<comment type="similarity">
    <text evidence="5">Belongs to the CofC family.</text>
</comment>
<keyword evidence="2 5" id="KW-0548">Nucleotidyltransferase</keyword>
<name>A0A4R1B6C3_9ACTN</name>
<feature type="binding site" evidence="5">
    <location>
        <position position="141"/>
    </location>
    <ligand>
        <name>phosphoenolpyruvate</name>
        <dbReference type="ChEBI" id="CHEBI:58702"/>
    </ligand>
</feature>
<keyword evidence="4 5" id="KW-0342">GTP-binding</keyword>
<gene>
    <name evidence="6" type="primary">cofC</name>
    <name evidence="5" type="synonym">fbiD</name>
    <name evidence="6" type="ORF">E0L93_15090</name>
</gene>
<dbReference type="Pfam" id="PF01983">
    <property type="entry name" value="CofC"/>
    <property type="match status" value="1"/>
</dbReference>
<dbReference type="NCBIfam" id="TIGR03552">
    <property type="entry name" value="F420_cofC"/>
    <property type="match status" value="1"/>
</dbReference>
<dbReference type="EC" id="2.7.7.105" evidence="5"/>
<dbReference type="InterPro" id="IPR029044">
    <property type="entry name" value="Nucleotide-diphossugar_trans"/>
</dbReference>
<organism evidence="6 7">
    <name type="scientific">Rubrobacter taiwanensis</name>
    <dbReference type="NCBI Taxonomy" id="185139"/>
    <lineage>
        <taxon>Bacteria</taxon>
        <taxon>Bacillati</taxon>
        <taxon>Actinomycetota</taxon>
        <taxon>Rubrobacteria</taxon>
        <taxon>Rubrobacterales</taxon>
        <taxon>Rubrobacteraceae</taxon>
        <taxon>Rubrobacter</taxon>
    </lineage>
</organism>
<comment type="caution">
    <text evidence="6">The sequence shown here is derived from an EMBL/GenBank/DDBJ whole genome shotgun (WGS) entry which is preliminary data.</text>
</comment>
<dbReference type="HAMAP" id="MF_02114">
    <property type="entry name" value="CofC"/>
    <property type="match status" value="1"/>
</dbReference>
<comment type="function">
    <text evidence="5">Guanylyltransferase that catalyzes the activation of phosphoenolpyruvate (PEP) as enolpyruvoyl-2-diphospho-5'-guanosine, via the condensation of PEP with GTP. It is involved in the biosynthesis of coenzyme F420, a hydride carrier cofactor.</text>
</comment>
<protein>
    <recommendedName>
        <fullName evidence="5">Phosphoenolpyruvate guanylyltransferase</fullName>
        <shortName evidence="5">PEP guanylyltransferase</shortName>
        <ecNumber evidence="5">2.7.7.105</ecNumber>
    </recommendedName>
</protein>
<comment type="pathway">
    <text evidence="5">Cofactor biosynthesis; coenzyme F420 biosynthesis.</text>
</comment>
<dbReference type="InterPro" id="IPR002835">
    <property type="entry name" value="CofC"/>
</dbReference>
<evidence type="ECO:0000256" key="5">
    <source>
        <dbReference type="HAMAP-Rule" id="MF_02114"/>
    </source>
</evidence>
<dbReference type="PANTHER" id="PTHR40392">
    <property type="entry name" value="2-PHOSPHO-L-LACTATE GUANYLYLTRANSFERASE"/>
    <property type="match status" value="1"/>
</dbReference>
<keyword evidence="7" id="KW-1185">Reference proteome</keyword>
<dbReference type="Gene3D" id="3.90.550.10">
    <property type="entry name" value="Spore Coat Polysaccharide Biosynthesis Protein SpsA, Chain A"/>
    <property type="match status" value="1"/>
</dbReference>
<feature type="binding site" evidence="5">
    <location>
        <position position="157"/>
    </location>
    <ligand>
        <name>phosphoenolpyruvate</name>
        <dbReference type="ChEBI" id="CHEBI:58702"/>
    </ligand>
</feature>
<evidence type="ECO:0000256" key="1">
    <source>
        <dbReference type="ARBA" id="ARBA00022679"/>
    </source>
</evidence>
<dbReference type="PANTHER" id="PTHR40392:SF1">
    <property type="entry name" value="2-PHOSPHO-L-LACTATE GUANYLYLTRANSFERASE"/>
    <property type="match status" value="1"/>
</dbReference>
<keyword evidence="3 5" id="KW-0547">Nucleotide-binding</keyword>
<dbReference type="SUPFAM" id="SSF53448">
    <property type="entry name" value="Nucleotide-diphospho-sugar transferases"/>
    <property type="match status" value="1"/>
</dbReference>
<accession>A0A4R1B6C3</accession>
<dbReference type="OrthoDB" id="9151145at2"/>
<dbReference type="Proteomes" id="UP000295244">
    <property type="component" value="Unassembled WGS sequence"/>
</dbReference>
<evidence type="ECO:0000256" key="3">
    <source>
        <dbReference type="ARBA" id="ARBA00022741"/>
    </source>
</evidence>